<feature type="coiled-coil region" evidence="1">
    <location>
        <begin position="383"/>
        <end position="485"/>
    </location>
</feature>
<proteinExistence type="predicted"/>
<dbReference type="AlphaFoldDB" id="A0A8C0QFH6"/>
<feature type="compositionally biased region" description="Basic and acidic residues" evidence="2">
    <location>
        <begin position="806"/>
        <end position="816"/>
    </location>
</feature>
<feature type="compositionally biased region" description="Polar residues" evidence="2">
    <location>
        <begin position="880"/>
        <end position="890"/>
    </location>
</feature>
<feature type="region of interest" description="Disordered" evidence="2">
    <location>
        <begin position="805"/>
        <end position="923"/>
    </location>
</feature>
<feature type="compositionally biased region" description="Basic and acidic residues" evidence="2">
    <location>
        <begin position="566"/>
        <end position="577"/>
    </location>
</feature>
<reference evidence="3" key="2">
    <citation type="submission" date="2025-08" db="UniProtKB">
        <authorList>
            <consortium name="Ensembl"/>
        </authorList>
    </citation>
    <scope>IDENTIFICATION</scope>
</reference>
<evidence type="ECO:0000313" key="4">
    <source>
        <dbReference type="Proteomes" id="UP000694542"/>
    </source>
</evidence>
<feature type="region of interest" description="Disordered" evidence="2">
    <location>
        <begin position="542"/>
        <end position="577"/>
    </location>
</feature>
<feature type="coiled-coil region" evidence="1">
    <location>
        <begin position="209"/>
        <end position="346"/>
    </location>
</feature>
<evidence type="ECO:0000256" key="1">
    <source>
        <dbReference type="SAM" id="Coils"/>
    </source>
</evidence>
<sequence length="1020" mass="115061">MLPPPSPSEAALSQLLARKEEEWRALQAHRCQLQEAALQAAHSQLQEAQGALRCLQEDFAYNLQVLEERDLELERYDAAFAEARGREEARQAELSELRVQVARLRQALAGEAQRREDLQQQLQLKLQEHRLELERIHSDKNSEMDQQREQYENLKWQLQRKLEELEGELALQRQELQLEFESEMQKREHGFRLQADGMSNAVLTQELKVKLLNKELGALKEAAAQAAESLRGAEAANAGLEEQLQHSHQELRDLAASKDARIKDLEGKLNSVQLSRKKEEEVFRRKHEELDHLARERDVALVAVKEAHAEQLRALEARALELQARCETLELQLRRAEWRRADALKEKDAAVDQLREDASTLRSGWDAQVAQLSKDIISRDLQIQSLQEEAGELKAHLARCQQDVGRYKQQLSAAADRERCLERERAQLELDWRQRCDSVERDHYRKSEDLIQALTEARDQAAAKLQETERTLRDQEVVLQALSLERDWAVEALRTRGLLPDKEVQVLLRHREEETKESFPSYEIQRLQEQNTSLRRAVSEMRKEMETLSEHVLPPAPSGSQAGGPEEPRPHPEAAAKAPDHVMVLETEIRNLKDKLKTLEEQIEDVLDPAKRSSSYADVQPSVHCPAEAPGGAMSAGHAPVGQALRRLRDRTHLTTVLVARLKQKVLQRPLDPDIIQHELSRDVDQVHLEVLELQKQMAELEEHLGGRQQSGAPDKAVLGGEVPADQGPPRTEDLSVPRLQRRLKEATRKILRLCEEKEQLLEMGNRLRAALARAPNNLPRKLPRHPLPTLEAPLGQLQPHFAAQDSEHLREERVPARPGDVQPGVAQTVGSSHPPPGCAAGAAEPGQRQHRSTRQKENRSPRPRPAPGPHKESGHHTRSSSTPASSPLQDTWKLLDLGSSPSGLTSQDDSEPGRLRPRLPGSWAPTGQRRCWRLPYFREARPREDPTCVRKIISKVQKALPGLWDDCVGQRSLGTCGWALKVRSGVLLAQGSPSSWRGVWVPVSDPALPEATGKPAGGT</sequence>
<dbReference type="Proteomes" id="UP000694542">
    <property type="component" value="Chromosome 9"/>
</dbReference>
<feature type="coiled-coil region" evidence="1">
    <location>
        <begin position="582"/>
        <end position="609"/>
    </location>
</feature>
<keyword evidence="1" id="KW-0175">Coiled coil</keyword>
<dbReference type="InterPro" id="IPR042481">
    <property type="entry name" value="CCDC57"/>
</dbReference>
<name>A0A8C0QFH6_CANLF</name>
<feature type="region of interest" description="Disordered" evidence="2">
    <location>
        <begin position="704"/>
        <end position="734"/>
    </location>
</feature>
<reference evidence="3" key="1">
    <citation type="submission" date="2018-10" db="EMBL/GenBank/DDBJ databases">
        <title>De novo assembly of a Great Dane genome.</title>
        <authorList>
            <person name="Kidd J.M."/>
            <person name="Pendleton A.L."/>
            <person name="Shen F."/>
            <person name="Emery S."/>
        </authorList>
    </citation>
    <scope>NUCLEOTIDE SEQUENCE [LARGE SCALE GENOMIC DNA]</scope>
    <source>
        <strain evidence="3">Great Dane</strain>
    </source>
</reference>
<dbReference type="Ensembl" id="ENSCAFT00040011707.1">
    <property type="protein sequence ID" value="ENSCAFP00040010156.1"/>
    <property type="gene ID" value="ENSCAFG00040006282.1"/>
</dbReference>
<evidence type="ECO:0000256" key="2">
    <source>
        <dbReference type="SAM" id="MobiDB-lite"/>
    </source>
</evidence>
<evidence type="ECO:0000313" key="3">
    <source>
        <dbReference type="Ensembl" id="ENSCAFP00040010156.1"/>
    </source>
</evidence>
<protein>
    <submittedName>
        <fullName evidence="3">Coiled-coil domain containing 57</fullName>
    </submittedName>
</protein>
<organism evidence="3 4">
    <name type="scientific">Canis lupus familiaris</name>
    <name type="common">Dog</name>
    <name type="synonym">Canis familiaris</name>
    <dbReference type="NCBI Taxonomy" id="9615"/>
    <lineage>
        <taxon>Eukaryota</taxon>
        <taxon>Metazoa</taxon>
        <taxon>Chordata</taxon>
        <taxon>Craniata</taxon>
        <taxon>Vertebrata</taxon>
        <taxon>Euteleostomi</taxon>
        <taxon>Mammalia</taxon>
        <taxon>Eutheria</taxon>
        <taxon>Laurasiatheria</taxon>
        <taxon>Carnivora</taxon>
        <taxon>Caniformia</taxon>
        <taxon>Canidae</taxon>
        <taxon>Canis</taxon>
    </lineage>
</organism>
<dbReference type="PANTHER" id="PTHR46725:SF1">
    <property type="entry name" value="COILED-COIL DOMAIN-CONTAINING PROTEIN 57"/>
    <property type="match status" value="1"/>
</dbReference>
<feature type="coiled-coil region" evidence="1">
    <location>
        <begin position="94"/>
        <end position="182"/>
    </location>
</feature>
<accession>A0A8C0QFH6</accession>
<feature type="coiled-coil region" evidence="1">
    <location>
        <begin position="737"/>
        <end position="764"/>
    </location>
</feature>
<dbReference type="PANTHER" id="PTHR46725">
    <property type="entry name" value="COILED-COIL DOMAIN-CONTAINING PROTEIN 57"/>
    <property type="match status" value="1"/>
</dbReference>